<evidence type="ECO:0000313" key="13">
    <source>
        <dbReference type="EMBL" id="EGT33802.1"/>
    </source>
</evidence>
<dbReference type="FunFam" id="3.30.1360.10:FF:000025">
    <property type="entry name" value="Probable DNA-directed RNA polymerases I and III subunit RPAC2"/>
    <property type="match status" value="1"/>
</dbReference>
<dbReference type="CDD" id="cd07029">
    <property type="entry name" value="RNAP_I_III_AC19"/>
    <property type="match status" value="1"/>
</dbReference>
<dbReference type="PROSITE" id="PS01154">
    <property type="entry name" value="RNA_POL_L_13KD"/>
    <property type="match status" value="1"/>
</dbReference>
<keyword evidence="14" id="KW-1185">Reference proteome</keyword>
<dbReference type="GO" id="GO:0006383">
    <property type="term" value="P:transcription by RNA polymerase III"/>
    <property type="evidence" value="ECO:0007669"/>
    <property type="project" value="TreeGrafter"/>
</dbReference>
<feature type="compositionally biased region" description="Basic and acidic residues" evidence="11">
    <location>
        <begin position="1"/>
        <end position="12"/>
    </location>
</feature>
<organism evidence="14">
    <name type="scientific">Caenorhabditis brenneri</name>
    <name type="common">Nematode worm</name>
    <dbReference type="NCBI Taxonomy" id="135651"/>
    <lineage>
        <taxon>Eukaryota</taxon>
        <taxon>Metazoa</taxon>
        <taxon>Ecdysozoa</taxon>
        <taxon>Nematoda</taxon>
        <taxon>Chromadorea</taxon>
        <taxon>Rhabditida</taxon>
        <taxon>Rhabditina</taxon>
        <taxon>Rhabditomorpha</taxon>
        <taxon>Rhabditoidea</taxon>
        <taxon>Rhabditidae</taxon>
        <taxon>Peloderinae</taxon>
        <taxon>Caenorhabditis</taxon>
    </lineage>
</organism>
<comment type="subunit">
    <text evidence="2">Component of the RNA polymerase I (Pol I) and RNA polymerase III (Pol III) complexes consisting of at least 13 and 17 subunits, respectively.</text>
</comment>
<dbReference type="InterPro" id="IPR033898">
    <property type="entry name" value="RNAP_AC19"/>
</dbReference>
<dbReference type="GO" id="GO:0046983">
    <property type="term" value="F:protein dimerization activity"/>
    <property type="evidence" value="ECO:0007669"/>
    <property type="project" value="InterPro"/>
</dbReference>
<evidence type="ECO:0000256" key="9">
    <source>
        <dbReference type="ARBA" id="ARBA00067858"/>
    </source>
</evidence>
<feature type="compositionally biased region" description="Acidic residues" evidence="11">
    <location>
        <begin position="13"/>
        <end position="32"/>
    </location>
</feature>
<evidence type="ECO:0000256" key="4">
    <source>
        <dbReference type="ARBA" id="ARBA00023163"/>
    </source>
</evidence>
<feature type="region of interest" description="Disordered" evidence="11">
    <location>
        <begin position="1"/>
        <end position="40"/>
    </location>
</feature>
<evidence type="ECO:0000256" key="3">
    <source>
        <dbReference type="ARBA" id="ARBA00022478"/>
    </source>
</evidence>
<dbReference type="FunCoup" id="G0MK74">
    <property type="interactions" value="2010"/>
</dbReference>
<dbReference type="PANTHER" id="PTHR13946">
    <property type="entry name" value="DNA-DIRECTED RNA POLYMERASE I,II,III"/>
    <property type="match status" value="1"/>
</dbReference>
<accession>G0MK74</accession>
<evidence type="ECO:0000259" key="12">
    <source>
        <dbReference type="Pfam" id="PF13656"/>
    </source>
</evidence>
<gene>
    <name evidence="13" type="ORF">CAEBREN_16714</name>
</gene>
<feature type="domain" description="DNA-directed RNA polymerase RBP11-like dimerisation" evidence="12">
    <location>
        <begin position="55"/>
        <end position="127"/>
    </location>
</feature>
<dbReference type="AlphaFoldDB" id="G0MK74"/>
<dbReference type="GO" id="GO:0003899">
    <property type="term" value="F:DNA-directed RNA polymerase activity"/>
    <property type="evidence" value="ECO:0007669"/>
    <property type="project" value="InterPro"/>
</dbReference>
<dbReference type="Pfam" id="PF13656">
    <property type="entry name" value="RNA_pol_L_2"/>
    <property type="match status" value="1"/>
</dbReference>
<dbReference type="PANTHER" id="PTHR13946:SF28">
    <property type="entry name" value="DNA-DIRECTED RNA POLYMERASES I AND III SUBUNIT RPAC2"/>
    <property type="match status" value="1"/>
</dbReference>
<dbReference type="STRING" id="135651.G0MK74"/>
<dbReference type="SUPFAM" id="SSF55257">
    <property type="entry name" value="RBP11-like subunits of RNA polymerase"/>
    <property type="match status" value="1"/>
</dbReference>
<dbReference type="InterPro" id="IPR036603">
    <property type="entry name" value="RBP11-like"/>
</dbReference>
<name>G0MK74_CAEBE</name>
<evidence type="ECO:0000256" key="7">
    <source>
        <dbReference type="ARBA" id="ARBA00025751"/>
    </source>
</evidence>
<evidence type="ECO:0000256" key="5">
    <source>
        <dbReference type="ARBA" id="ARBA00023242"/>
    </source>
</evidence>
<evidence type="ECO:0000256" key="8">
    <source>
        <dbReference type="ARBA" id="ARBA00031757"/>
    </source>
</evidence>
<dbReference type="InterPro" id="IPR022905">
    <property type="entry name" value="Rpo11-like"/>
</dbReference>
<dbReference type="Gene3D" id="3.30.1360.10">
    <property type="entry name" value="RNA polymerase, RBP11-like subunit"/>
    <property type="match status" value="1"/>
</dbReference>
<comment type="subcellular location">
    <subcellularLocation>
        <location evidence="1">Nucleus</location>
    </subcellularLocation>
</comment>
<comment type="function">
    <text evidence="6">DNA-dependent RNA polymerase catalyzes the transcription of DNA into RNA using the four ribonucleoside triphosphates as substrates. Common core component of RNA polymerases I and III which synthesize ribosomal RNA precursors and small RNAs, such as 5S rRNA and tRNAs, respectively.</text>
</comment>
<dbReference type="GO" id="GO:0006362">
    <property type="term" value="P:transcription elongation by RNA polymerase I"/>
    <property type="evidence" value="ECO:0007669"/>
    <property type="project" value="TreeGrafter"/>
</dbReference>
<evidence type="ECO:0000256" key="2">
    <source>
        <dbReference type="ARBA" id="ARBA00011628"/>
    </source>
</evidence>
<dbReference type="Proteomes" id="UP000008068">
    <property type="component" value="Unassembled WGS sequence"/>
</dbReference>
<dbReference type="OMA" id="MRIQMYD"/>
<dbReference type="GO" id="GO:0003677">
    <property type="term" value="F:DNA binding"/>
    <property type="evidence" value="ECO:0007669"/>
    <property type="project" value="InterPro"/>
</dbReference>
<evidence type="ECO:0000256" key="6">
    <source>
        <dbReference type="ARBA" id="ARBA00025447"/>
    </source>
</evidence>
<keyword evidence="5" id="KW-0539">Nucleus</keyword>
<dbReference type="HAMAP" id="MF_00261">
    <property type="entry name" value="RNApol_arch_Rpo11"/>
    <property type="match status" value="1"/>
</dbReference>
<evidence type="ECO:0000313" key="14">
    <source>
        <dbReference type="Proteomes" id="UP000008068"/>
    </source>
</evidence>
<proteinExistence type="inferred from homology"/>
<reference evidence="14" key="1">
    <citation type="submission" date="2011-07" db="EMBL/GenBank/DDBJ databases">
        <authorList>
            <consortium name="Caenorhabditis brenneri Sequencing and Analysis Consortium"/>
            <person name="Wilson R.K."/>
        </authorList>
    </citation>
    <scope>NUCLEOTIDE SEQUENCE [LARGE SCALE GENOMIC DNA]</scope>
    <source>
        <strain evidence="14">PB2801</strain>
    </source>
</reference>
<dbReference type="EMBL" id="GL379798">
    <property type="protein sequence ID" value="EGT33802.1"/>
    <property type="molecule type" value="Genomic_DNA"/>
</dbReference>
<dbReference type="InterPro" id="IPR009025">
    <property type="entry name" value="RBP11-like_dimer"/>
</dbReference>
<dbReference type="GO" id="GO:0005666">
    <property type="term" value="C:RNA polymerase III complex"/>
    <property type="evidence" value="ECO:0007669"/>
    <property type="project" value="TreeGrafter"/>
</dbReference>
<evidence type="ECO:0000256" key="1">
    <source>
        <dbReference type="ARBA" id="ARBA00004123"/>
    </source>
</evidence>
<comment type="similarity">
    <text evidence="7">Belongs to the archaeal Rpo11/eukaryotic RPB11/RPC19 RNA polymerase subunit family.</text>
</comment>
<dbReference type="HOGENOM" id="CLU_090381_3_0_1"/>
<dbReference type="GO" id="GO:0005736">
    <property type="term" value="C:RNA polymerase I complex"/>
    <property type="evidence" value="ECO:0007669"/>
    <property type="project" value="TreeGrafter"/>
</dbReference>
<keyword evidence="3" id="KW-0240">DNA-directed RNA polymerase</keyword>
<sequence length="138" mass="16167">MGKKNEKPTEEKMEVDEEQAPEPEVKEEEEDLNVPTKKKMEILDPKSFEQDPSNLTLIMYEEDHTIGNSIKHILSRMDEVEFCGYNVPHPLEDKILFRVQTRDGINALEVLMKAFESVEKIFSTIREKFEESYERSNS</sequence>
<dbReference type="InParanoid" id="G0MK74"/>
<evidence type="ECO:0000256" key="11">
    <source>
        <dbReference type="SAM" id="MobiDB-lite"/>
    </source>
</evidence>
<dbReference type="OrthoDB" id="510325at2759"/>
<protein>
    <recommendedName>
        <fullName evidence="9">Probable DNA-directed RNA polymerases I and III subunit RPAC2</fullName>
    </recommendedName>
    <alternativeName>
        <fullName evidence="10">AC19</fullName>
    </alternativeName>
    <alternativeName>
        <fullName evidence="8">DNA-directed RNA polymerase I subunit D</fullName>
    </alternativeName>
</protein>
<evidence type="ECO:0000256" key="10">
    <source>
        <dbReference type="ARBA" id="ARBA00083419"/>
    </source>
</evidence>
<dbReference type="InterPro" id="IPR008193">
    <property type="entry name" value="RNA_pol_Rpb11_13-16kDa_CS"/>
</dbReference>
<dbReference type="eggNOG" id="KOG3438">
    <property type="taxonomic scope" value="Eukaryota"/>
</dbReference>
<keyword evidence="4" id="KW-0804">Transcription</keyword>